<dbReference type="EMBL" id="QRYV01000017">
    <property type="protein sequence ID" value="RGV15392.1"/>
    <property type="molecule type" value="Genomic_DNA"/>
</dbReference>
<dbReference type="GO" id="GO:0004540">
    <property type="term" value="F:RNA nuclease activity"/>
    <property type="evidence" value="ECO:0007669"/>
    <property type="project" value="InterPro"/>
</dbReference>
<dbReference type="InterPro" id="IPR051813">
    <property type="entry name" value="HepT_RNase_toxin"/>
</dbReference>
<dbReference type="GO" id="GO:0016787">
    <property type="term" value="F:hydrolase activity"/>
    <property type="evidence" value="ECO:0007669"/>
    <property type="project" value="UniProtKB-KW"/>
</dbReference>
<evidence type="ECO:0000313" key="7">
    <source>
        <dbReference type="Proteomes" id="UP000283369"/>
    </source>
</evidence>
<keyword evidence="1" id="KW-0597">Phosphoprotein</keyword>
<dbReference type="Proteomes" id="UP000283369">
    <property type="component" value="Unassembled WGS sequence"/>
</dbReference>
<keyword evidence="5" id="KW-0378">Hydrolase</keyword>
<protein>
    <submittedName>
        <fullName evidence="6">DUF86 domain-containing protein</fullName>
    </submittedName>
</protein>
<keyword evidence="3" id="KW-0540">Nuclease</keyword>
<accession>A0A412VZ78</accession>
<reference evidence="6 7" key="1">
    <citation type="submission" date="2018-08" db="EMBL/GenBank/DDBJ databases">
        <title>A genome reference for cultivated species of the human gut microbiota.</title>
        <authorList>
            <person name="Zou Y."/>
            <person name="Xue W."/>
            <person name="Luo G."/>
        </authorList>
    </citation>
    <scope>NUCLEOTIDE SEQUENCE [LARGE SCALE GENOMIC DNA]</scope>
    <source>
        <strain evidence="6 7">AF14-7</strain>
    </source>
</reference>
<comment type="caution">
    <text evidence="6">The sequence shown here is derived from an EMBL/GenBank/DDBJ whole genome shotgun (WGS) entry which is preliminary data.</text>
</comment>
<evidence type="ECO:0000256" key="4">
    <source>
        <dbReference type="ARBA" id="ARBA00022741"/>
    </source>
</evidence>
<dbReference type="PANTHER" id="PTHR34139:SF1">
    <property type="entry name" value="RNASE MJ1380-RELATED"/>
    <property type="match status" value="1"/>
</dbReference>
<dbReference type="AlphaFoldDB" id="A0A412VZ78"/>
<keyword evidence="4" id="KW-0547">Nucleotide-binding</keyword>
<evidence type="ECO:0000313" key="6">
    <source>
        <dbReference type="EMBL" id="RGV15392.1"/>
    </source>
</evidence>
<evidence type="ECO:0000256" key="5">
    <source>
        <dbReference type="ARBA" id="ARBA00022801"/>
    </source>
</evidence>
<keyword evidence="2" id="KW-1277">Toxin-antitoxin system</keyword>
<name>A0A412VZ78_9BACE</name>
<evidence type="ECO:0000256" key="1">
    <source>
        <dbReference type="ARBA" id="ARBA00022553"/>
    </source>
</evidence>
<evidence type="ECO:0000256" key="2">
    <source>
        <dbReference type="ARBA" id="ARBA00022649"/>
    </source>
</evidence>
<sequence length="136" mass="15839">MRSISKALVIEYLELMIDKSNLVIERNKSIVNVHDFLISPERMEKFDAACMLIQVIGETAKKIDDWTSSNLFCNYPDVYWRGVFGCRNIISHEYGNVDSEQIFIIIKKYLPELILCTVNIVKDVQEGKHDLLFHEK</sequence>
<dbReference type="PANTHER" id="PTHR34139">
    <property type="entry name" value="UPF0331 PROTEIN MJ0127"/>
    <property type="match status" value="1"/>
</dbReference>
<proteinExistence type="predicted"/>
<dbReference type="RefSeq" id="WP_117809556.1">
    <property type="nucleotide sequence ID" value="NZ_BAABZH010000002.1"/>
</dbReference>
<dbReference type="InterPro" id="IPR008201">
    <property type="entry name" value="HepT-like"/>
</dbReference>
<dbReference type="GO" id="GO:0110001">
    <property type="term" value="C:toxin-antitoxin complex"/>
    <property type="evidence" value="ECO:0007669"/>
    <property type="project" value="InterPro"/>
</dbReference>
<dbReference type="GO" id="GO:0000166">
    <property type="term" value="F:nucleotide binding"/>
    <property type="evidence" value="ECO:0007669"/>
    <property type="project" value="UniProtKB-KW"/>
</dbReference>
<evidence type="ECO:0000256" key="3">
    <source>
        <dbReference type="ARBA" id="ARBA00022722"/>
    </source>
</evidence>
<organism evidence="6 7">
    <name type="scientific">Bacteroides xylanisolvens</name>
    <dbReference type="NCBI Taxonomy" id="371601"/>
    <lineage>
        <taxon>Bacteria</taxon>
        <taxon>Pseudomonadati</taxon>
        <taxon>Bacteroidota</taxon>
        <taxon>Bacteroidia</taxon>
        <taxon>Bacteroidales</taxon>
        <taxon>Bacteroidaceae</taxon>
        <taxon>Bacteroides</taxon>
    </lineage>
</organism>
<gene>
    <name evidence="6" type="ORF">DWW25_08720</name>
</gene>
<dbReference type="Pfam" id="PF01934">
    <property type="entry name" value="HepT-like"/>
    <property type="match status" value="1"/>
</dbReference>